<dbReference type="RefSeq" id="WP_204746981.1">
    <property type="nucleotide sequence ID" value="NZ_CP069188.1"/>
</dbReference>
<proteinExistence type="predicted"/>
<keyword evidence="1" id="KW-0472">Membrane</keyword>
<feature type="transmembrane region" description="Helical" evidence="1">
    <location>
        <begin position="196"/>
        <end position="217"/>
    </location>
</feature>
<protein>
    <submittedName>
        <fullName evidence="2">Uncharacterized protein</fullName>
    </submittedName>
</protein>
<accession>A0A8T8DXV4</accession>
<evidence type="ECO:0000256" key="1">
    <source>
        <dbReference type="SAM" id="Phobius"/>
    </source>
</evidence>
<gene>
    <name evidence="2" type="ORF">JMJ58_14190</name>
</gene>
<name>A0A8T8DXV4_9EURY</name>
<dbReference type="KEGG" id="hsal:JMJ58_14190"/>
<keyword evidence="1" id="KW-0812">Transmembrane</keyword>
<reference evidence="2 3" key="1">
    <citation type="submission" date="2021-01" db="EMBL/GenBank/DDBJ databases">
        <title>Genome Sequence and Methylation Pattern of Haloterrigena salifodinae BOL5-1, An Extremely Halophilic Archaeon from a Bolivian Salt Mine.</title>
        <authorList>
            <person name="DasSarma P."/>
            <person name="Anton B.P."/>
            <person name="DasSarma S.L."/>
            <person name="von Ehrenheim H.A.L."/>
            <person name="Martinez F.L."/>
            <person name="Guzman D."/>
            <person name="Roberts R.J."/>
            <person name="DasSarma S."/>
        </authorList>
    </citation>
    <scope>NUCLEOTIDE SEQUENCE [LARGE SCALE GENOMIC DNA]</scope>
    <source>
        <strain evidence="2 3">BOL5-1</strain>
    </source>
</reference>
<evidence type="ECO:0000313" key="2">
    <source>
        <dbReference type="EMBL" id="QRV14091.1"/>
    </source>
</evidence>
<dbReference type="Proteomes" id="UP000637819">
    <property type="component" value="Chromosome"/>
</dbReference>
<feature type="transmembrane region" description="Helical" evidence="1">
    <location>
        <begin position="160"/>
        <end position="184"/>
    </location>
</feature>
<keyword evidence="1" id="KW-1133">Transmembrane helix</keyword>
<dbReference type="GeneID" id="62876296"/>
<sequence length="252" mass="27399">MNKLRLQSTSVTPAVVLAALVCCLLMGAVVGIPWLFADPYETSDYHAITHESTGVYDVSTDDPTSIDELSPAAQAVVEHGITDYRNSDRDSVSYSVKYCREEMPVCDETERPDDFTYASTKPGDFYDVIETDDGIYILKTTDGTIGGDPGPFSGLEEKHIIFATVIIPVVGVLAFMAVTSHFSITPAGGGTPNRNIILGLALYGILLTGLGIVDPLLEMYYGFSFSEDFLGIGIVSTWVILFATVIHPFFDW</sequence>
<organism evidence="2 3">
    <name type="scientific">Haloterrigena salifodinae</name>
    <dbReference type="NCBI Taxonomy" id="2675099"/>
    <lineage>
        <taxon>Archaea</taxon>
        <taxon>Methanobacteriati</taxon>
        <taxon>Methanobacteriota</taxon>
        <taxon>Stenosarchaea group</taxon>
        <taxon>Halobacteria</taxon>
        <taxon>Halobacteriales</taxon>
        <taxon>Natrialbaceae</taxon>
        <taxon>Haloterrigena</taxon>
    </lineage>
</organism>
<dbReference type="EMBL" id="CP069188">
    <property type="protein sequence ID" value="QRV14091.1"/>
    <property type="molecule type" value="Genomic_DNA"/>
</dbReference>
<evidence type="ECO:0000313" key="3">
    <source>
        <dbReference type="Proteomes" id="UP000637819"/>
    </source>
</evidence>
<dbReference type="AlphaFoldDB" id="A0A8T8DXV4"/>
<feature type="transmembrane region" description="Helical" evidence="1">
    <location>
        <begin position="229"/>
        <end position="250"/>
    </location>
</feature>
<feature type="transmembrane region" description="Helical" evidence="1">
    <location>
        <begin position="12"/>
        <end position="36"/>
    </location>
</feature>
<keyword evidence="3" id="KW-1185">Reference proteome</keyword>